<dbReference type="Proteomes" id="UP000319732">
    <property type="component" value="Unassembled WGS sequence"/>
</dbReference>
<dbReference type="InterPro" id="IPR051468">
    <property type="entry name" value="Fungal_SecMetab_SDRs"/>
</dbReference>
<dbReference type="InterPro" id="IPR002347">
    <property type="entry name" value="SDR_fam"/>
</dbReference>
<protein>
    <submittedName>
        <fullName evidence="1">SDR family NAD(P)-dependent oxidoreductase</fullName>
    </submittedName>
</protein>
<name>A0A545SXL8_9GAMM</name>
<evidence type="ECO:0000313" key="2">
    <source>
        <dbReference type="Proteomes" id="UP000319732"/>
    </source>
</evidence>
<comment type="caution">
    <text evidence="1">The sequence shown here is derived from an EMBL/GenBank/DDBJ whole genome shotgun (WGS) entry which is preliminary data.</text>
</comment>
<keyword evidence="2" id="KW-1185">Reference proteome</keyword>
<dbReference type="PRINTS" id="PR00081">
    <property type="entry name" value="GDHRDH"/>
</dbReference>
<dbReference type="RefSeq" id="WP_142929342.1">
    <property type="nucleotide sequence ID" value="NZ_ML660105.1"/>
</dbReference>
<evidence type="ECO:0000313" key="1">
    <source>
        <dbReference type="EMBL" id="TQV69703.1"/>
    </source>
</evidence>
<dbReference type="GO" id="GO:0005737">
    <property type="term" value="C:cytoplasm"/>
    <property type="evidence" value="ECO:0007669"/>
    <property type="project" value="TreeGrafter"/>
</dbReference>
<dbReference type="GO" id="GO:0016491">
    <property type="term" value="F:oxidoreductase activity"/>
    <property type="evidence" value="ECO:0007669"/>
    <property type="project" value="TreeGrafter"/>
</dbReference>
<accession>A0A545SXL8</accession>
<dbReference type="PANTHER" id="PTHR43544">
    <property type="entry name" value="SHORT-CHAIN DEHYDROGENASE/REDUCTASE"/>
    <property type="match status" value="1"/>
</dbReference>
<dbReference type="AlphaFoldDB" id="A0A545SXL8"/>
<reference evidence="1 2" key="1">
    <citation type="submission" date="2019-06" db="EMBL/GenBank/DDBJ databases">
        <title>Whole genome sequence for Cellvibrionaceae sp. R142.</title>
        <authorList>
            <person name="Wang G."/>
        </authorList>
    </citation>
    <scope>NUCLEOTIDE SEQUENCE [LARGE SCALE GENOMIC DNA]</scope>
    <source>
        <strain evidence="1 2">R142</strain>
    </source>
</reference>
<sequence length="239" mass="25928">MTFRNIVIIGSSGAIGTAFAEHYAKEQNCSIHLLSRSETTLSAKNIKFYPVDYTDESSFSDAAGRAAQSGAFDLVVVATGLLHDETMGPEKGLRDLTAVNLEKIFFVNTIVPALAGKYFLPKLQRKQRAVFAALSARVGSIGDNRLGGWYGYRASKAALNMMIKTASIEMARRYKDAIVVGLHPGTVDSRLSKPFQRNVPAQQLFSPQHAVTKLAGVIENLTPADSGCVFAWDGRKVPC</sequence>
<proteinExistence type="predicted"/>
<dbReference type="InterPro" id="IPR036291">
    <property type="entry name" value="NAD(P)-bd_dom_sf"/>
</dbReference>
<dbReference type="SUPFAM" id="SSF51735">
    <property type="entry name" value="NAD(P)-binding Rossmann-fold domains"/>
    <property type="match status" value="1"/>
</dbReference>
<dbReference type="PANTHER" id="PTHR43544:SF12">
    <property type="entry name" value="NAD(P)-BINDING ROSSMANN-FOLD SUPERFAMILY PROTEIN"/>
    <property type="match status" value="1"/>
</dbReference>
<gene>
    <name evidence="1" type="ORF">FKG94_23210</name>
</gene>
<dbReference type="OrthoDB" id="9785826at2"/>
<dbReference type="EMBL" id="VHSG01000027">
    <property type="protein sequence ID" value="TQV69703.1"/>
    <property type="molecule type" value="Genomic_DNA"/>
</dbReference>
<dbReference type="Gene3D" id="3.40.50.720">
    <property type="entry name" value="NAD(P)-binding Rossmann-like Domain"/>
    <property type="match status" value="1"/>
</dbReference>
<organism evidence="1 2">
    <name type="scientific">Exilibacterium tricleocarpae</name>
    <dbReference type="NCBI Taxonomy" id="2591008"/>
    <lineage>
        <taxon>Bacteria</taxon>
        <taxon>Pseudomonadati</taxon>
        <taxon>Pseudomonadota</taxon>
        <taxon>Gammaproteobacteria</taxon>
        <taxon>Cellvibrionales</taxon>
        <taxon>Cellvibrionaceae</taxon>
        <taxon>Exilibacterium</taxon>
    </lineage>
</organism>
<dbReference type="Pfam" id="PF00106">
    <property type="entry name" value="adh_short"/>
    <property type="match status" value="1"/>
</dbReference>